<evidence type="ECO:0000256" key="1">
    <source>
        <dbReference type="ARBA" id="ARBA00022737"/>
    </source>
</evidence>
<keyword evidence="1" id="KW-0677">Repeat</keyword>
<dbReference type="InterPro" id="IPR036634">
    <property type="entry name" value="PRD_sf"/>
</dbReference>
<dbReference type="InterPro" id="IPR036650">
    <property type="entry name" value="CAT_RNA-bd_dom_sf"/>
</dbReference>
<dbReference type="Gene3D" id="2.30.24.10">
    <property type="entry name" value="CAT RNA-binding domain"/>
    <property type="match status" value="1"/>
</dbReference>
<dbReference type="Gene3D" id="1.10.1790.10">
    <property type="entry name" value="PRD domain"/>
    <property type="match status" value="2"/>
</dbReference>
<dbReference type="PANTHER" id="PTHR30185">
    <property type="entry name" value="CRYPTIC BETA-GLUCOSIDE BGL OPERON ANTITERMINATOR"/>
    <property type="match status" value="1"/>
</dbReference>
<reference evidence="3 4" key="1">
    <citation type="submission" date="2018-06" db="EMBL/GenBank/DDBJ databases">
        <authorList>
            <consortium name="Pathogen Informatics"/>
            <person name="Doyle S."/>
        </authorList>
    </citation>
    <scope>NUCLEOTIDE SEQUENCE [LARGE SCALE GENOMIC DNA]</scope>
    <source>
        <strain evidence="3 4">NCTC7915</strain>
    </source>
</reference>
<evidence type="ECO:0000313" key="3">
    <source>
        <dbReference type="EMBL" id="STD15178.1"/>
    </source>
</evidence>
<organism evidence="3 4">
    <name type="scientific">Dermatophilus congolensis</name>
    <dbReference type="NCBI Taxonomy" id="1863"/>
    <lineage>
        <taxon>Bacteria</taxon>
        <taxon>Bacillati</taxon>
        <taxon>Actinomycetota</taxon>
        <taxon>Actinomycetes</taxon>
        <taxon>Micrococcales</taxon>
        <taxon>Dermatophilaceae</taxon>
        <taxon>Dermatophilus</taxon>
    </lineage>
</organism>
<dbReference type="SMART" id="SM01061">
    <property type="entry name" value="CAT_RBD"/>
    <property type="match status" value="1"/>
</dbReference>
<dbReference type="SUPFAM" id="SSF50151">
    <property type="entry name" value="SacY-like RNA-binding domain"/>
    <property type="match status" value="1"/>
</dbReference>
<sequence>MGSQVTVRRVYNNNVVLGVEDGAEVVLLGKGIGFGRKPGDEVDTEGVQRFVEELPYKAARVADVLSGATMEETEVARAIVAIGRDALGLSVGQALLLPVLDHLSVAVKRVKMGITVDFPLRWEVGHVFPEESAAGREAMHLANARLGVVLQEDEWVAFALHFVNHRWAGGDLSRTLSMTETIRRSFSLLEESWGRAIDENSMNAARFVTHMRYLFVRALESRQLDDVGVDLLAPVRARSPEAVRAALGLRELVEEALGVSLTEGEVGYLVLHTVRLYAELGMERPGSGG</sequence>
<gene>
    <name evidence="3" type="primary">licT</name>
    <name evidence="3" type="ORF">NCTC7915_02258</name>
</gene>
<dbReference type="InterPro" id="IPR011608">
    <property type="entry name" value="PRD"/>
</dbReference>
<dbReference type="GO" id="GO:0006355">
    <property type="term" value="P:regulation of DNA-templated transcription"/>
    <property type="evidence" value="ECO:0007669"/>
    <property type="project" value="InterPro"/>
</dbReference>
<dbReference type="SUPFAM" id="SSF63520">
    <property type="entry name" value="PTS-regulatory domain, PRD"/>
    <property type="match status" value="2"/>
</dbReference>
<dbReference type="RefSeq" id="WP_115032066.1">
    <property type="nucleotide sequence ID" value="NZ_UFYA01000001.1"/>
</dbReference>
<dbReference type="Proteomes" id="UP000254118">
    <property type="component" value="Unassembled WGS sequence"/>
</dbReference>
<comment type="caution">
    <text evidence="3">The sequence shown here is derived from an EMBL/GenBank/DDBJ whole genome shotgun (WGS) entry which is preliminary data.</text>
</comment>
<dbReference type="InterPro" id="IPR050661">
    <property type="entry name" value="BglG_antiterminators"/>
</dbReference>
<dbReference type="InterPro" id="IPR004341">
    <property type="entry name" value="CAT_RNA-bd_dom"/>
</dbReference>
<dbReference type="EMBL" id="UFYA01000001">
    <property type="protein sequence ID" value="STD15178.1"/>
    <property type="molecule type" value="Genomic_DNA"/>
</dbReference>
<evidence type="ECO:0000313" key="4">
    <source>
        <dbReference type="Proteomes" id="UP000254118"/>
    </source>
</evidence>
<dbReference type="Pfam" id="PF03123">
    <property type="entry name" value="CAT_RBD"/>
    <property type="match status" value="1"/>
</dbReference>
<dbReference type="PROSITE" id="PS51372">
    <property type="entry name" value="PRD_2"/>
    <property type="match status" value="2"/>
</dbReference>
<name>A0AA46BQA7_9MICO</name>
<dbReference type="GO" id="GO:0003723">
    <property type="term" value="F:RNA binding"/>
    <property type="evidence" value="ECO:0007669"/>
    <property type="project" value="InterPro"/>
</dbReference>
<accession>A0AA46BQA7</accession>
<dbReference type="AlphaFoldDB" id="A0AA46BQA7"/>
<evidence type="ECO:0000259" key="2">
    <source>
        <dbReference type="PROSITE" id="PS51372"/>
    </source>
</evidence>
<feature type="domain" description="PRD" evidence="2">
    <location>
        <begin position="173"/>
        <end position="283"/>
    </location>
</feature>
<proteinExistence type="predicted"/>
<dbReference type="PANTHER" id="PTHR30185:SF15">
    <property type="entry name" value="CRYPTIC BETA-GLUCOSIDE BGL OPERON ANTITERMINATOR"/>
    <property type="match status" value="1"/>
</dbReference>
<dbReference type="Pfam" id="PF00874">
    <property type="entry name" value="PRD"/>
    <property type="match status" value="2"/>
</dbReference>
<protein>
    <submittedName>
        <fullName evidence="3">Transcription antiterminator LicT</fullName>
    </submittedName>
</protein>
<feature type="domain" description="PRD" evidence="2">
    <location>
        <begin position="67"/>
        <end position="172"/>
    </location>
</feature>